<gene>
    <name evidence="7" type="ORF">FOE67_03480</name>
</gene>
<evidence type="ECO:0000259" key="6">
    <source>
        <dbReference type="Pfam" id="PF00496"/>
    </source>
</evidence>
<keyword evidence="4" id="KW-0732">Signal</keyword>
<feature type="domain" description="Solute-binding protein family 5" evidence="6">
    <location>
        <begin position="105"/>
        <end position="485"/>
    </location>
</feature>
<dbReference type="GO" id="GO:0015833">
    <property type="term" value="P:peptide transport"/>
    <property type="evidence" value="ECO:0007669"/>
    <property type="project" value="TreeGrafter"/>
</dbReference>
<dbReference type="EMBL" id="VKHS01000037">
    <property type="protein sequence ID" value="MBB0228595.1"/>
    <property type="molecule type" value="Genomic_DNA"/>
</dbReference>
<evidence type="ECO:0000256" key="1">
    <source>
        <dbReference type="ARBA" id="ARBA00004196"/>
    </source>
</evidence>
<dbReference type="Proteomes" id="UP000530234">
    <property type="component" value="Unassembled WGS sequence"/>
</dbReference>
<comment type="similarity">
    <text evidence="2">Belongs to the bacterial solute-binding protein 5 family.</text>
</comment>
<proteinExistence type="inferred from homology"/>
<keyword evidence="8" id="KW-1185">Reference proteome</keyword>
<dbReference type="GO" id="GO:0043190">
    <property type="term" value="C:ATP-binding cassette (ABC) transporter complex"/>
    <property type="evidence" value="ECO:0007669"/>
    <property type="project" value="InterPro"/>
</dbReference>
<keyword evidence="5" id="KW-1133">Transmembrane helix</keyword>
<dbReference type="Gene3D" id="3.10.105.10">
    <property type="entry name" value="Dipeptide-binding Protein, Domain 3"/>
    <property type="match status" value="1"/>
</dbReference>
<dbReference type="GO" id="GO:1904680">
    <property type="term" value="F:peptide transmembrane transporter activity"/>
    <property type="evidence" value="ECO:0007669"/>
    <property type="project" value="TreeGrafter"/>
</dbReference>
<reference evidence="8" key="1">
    <citation type="submission" date="2019-10" db="EMBL/GenBank/DDBJ databases">
        <title>Streptomyces sp. nov., a novel actinobacterium isolated from alkaline environment.</title>
        <authorList>
            <person name="Golinska P."/>
        </authorList>
    </citation>
    <scope>NUCLEOTIDE SEQUENCE [LARGE SCALE GENOMIC DNA]</scope>
    <source>
        <strain evidence="8">DSM 42108</strain>
    </source>
</reference>
<protein>
    <submittedName>
        <fullName evidence="7">Peptide-binding protein</fullName>
    </submittedName>
</protein>
<organism evidence="7 8">
    <name type="scientific">Streptomyces calidiresistens</name>
    <dbReference type="NCBI Taxonomy" id="1485586"/>
    <lineage>
        <taxon>Bacteria</taxon>
        <taxon>Bacillati</taxon>
        <taxon>Actinomycetota</taxon>
        <taxon>Actinomycetes</taxon>
        <taxon>Kitasatosporales</taxon>
        <taxon>Streptomycetaceae</taxon>
        <taxon>Streptomyces</taxon>
    </lineage>
</organism>
<dbReference type="InterPro" id="IPR039424">
    <property type="entry name" value="SBP_5"/>
</dbReference>
<accession>A0A7W3T0E9</accession>
<evidence type="ECO:0000256" key="4">
    <source>
        <dbReference type="ARBA" id="ARBA00022729"/>
    </source>
</evidence>
<evidence type="ECO:0000313" key="7">
    <source>
        <dbReference type="EMBL" id="MBB0228595.1"/>
    </source>
</evidence>
<dbReference type="GO" id="GO:0030313">
    <property type="term" value="C:cell envelope"/>
    <property type="evidence" value="ECO:0007669"/>
    <property type="project" value="UniProtKB-SubCell"/>
</dbReference>
<comment type="caution">
    <text evidence="7">The sequence shown here is derived from an EMBL/GenBank/DDBJ whole genome shotgun (WGS) entry which is preliminary data.</text>
</comment>
<dbReference type="Pfam" id="PF00496">
    <property type="entry name" value="SBP_bac_5"/>
    <property type="match status" value="1"/>
</dbReference>
<dbReference type="AlphaFoldDB" id="A0A7W3T0E9"/>
<dbReference type="Gene3D" id="3.40.190.10">
    <property type="entry name" value="Periplasmic binding protein-like II"/>
    <property type="match status" value="1"/>
</dbReference>
<dbReference type="PANTHER" id="PTHR30290">
    <property type="entry name" value="PERIPLASMIC BINDING COMPONENT OF ABC TRANSPORTER"/>
    <property type="match status" value="1"/>
</dbReference>
<dbReference type="GO" id="GO:0042597">
    <property type="term" value="C:periplasmic space"/>
    <property type="evidence" value="ECO:0007669"/>
    <property type="project" value="UniProtKB-ARBA"/>
</dbReference>
<evidence type="ECO:0000256" key="3">
    <source>
        <dbReference type="ARBA" id="ARBA00022448"/>
    </source>
</evidence>
<keyword evidence="5" id="KW-0812">Transmembrane</keyword>
<feature type="transmembrane region" description="Helical" evidence="5">
    <location>
        <begin position="35"/>
        <end position="54"/>
    </location>
</feature>
<evidence type="ECO:0000256" key="2">
    <source>
        <dbReference type="ARBA" id="ARBA00005695"/>
    </source>
</evidence>
<dbReference type="InterPro" id="IPR000914">
    <property type="entry name" value="SBP_5_dom"/>
</dbReference>
<dbReference type="InterPro" id="IPR030678">
    <property type="entry name" value="Peptide/Ni-bd"/>
</dbReference>
<comment type="subcellular location">
    <subcellularLocation>
        <location evidence="1">Cell envelope</location>
    </subcellularLocation>
</comment>
<name>A0A7W3T0E9_9ACTN</name>
<sequence length="570" mass="62299">MRLWLAERARSLWLAMDSNERGAAVVRAMGAKGGIGIGLAVLLVIGAVGGWLLFASGDDHEDPIVVGVTDRADSLDPAYSYAAGSWDLYSNVFQSLLTLRAGSDTPVPDAAESCAFTDNAYQVYRCTLRDDLTFSSGREVTPEDVKFSVDRIQAMVQRAADEREDDSIPEEEKFIYTGPGSLINGIEAVRVDGQDVIFELAEPDVTFPYILAGGAVSIVDREEYELDTPRDDGKAVGSGVYTLQEFRQVDDETGEAGIAVLEPNPNYRGAKEVSAYPVTLRYYTGPDTLQEAWDDEEIHVVAGQLNPADILAIDQNSQDIRYSEITGSAIRMIINSGQGDSPSAEAPVRRAVATLIDREAIARQVRLHTVESAYSLIPVGVIGHGTPYYDLYGQMTPADVREELENEGYTLPIDLHLGFAGQVHAEEVDFIAETLEADGIFDVEVTEFPTVGGVLEAAAANDVDSYFVGWNPDFADPDTYTSALLMEDSVLGHGWGTPEIDELIAETRGQPQRANTMDTFREIHALAAEEAVVVPIWQNRNFTMSLREITGIQQLRDAGGIFRLWELGRI</sequence>
<dbReference type="PANTHER" id="PTHR30290:SF10">
    <property type="entry name" value="PERIPLASMIC OLIGOPEPTIDE-BINDING PROTEIN-RELATED"/>
    <property type="match status" value="1"/>
</dbReference>
<dbReference type="PIRSF" id="PIRSF002741">
    <property type="entry name" value="MppA"/>
    <property type="match status" value="1"/>
</dbReference>
<evidence type="ECO:0000313" key="8">
    <source>
        <dbReference type="Proteomes" id="UP000530234"/>
    </source>
</evidence>
<evidence type="ECO:0000256" key="5">
    <source>
        <dbReference type="SAM" id="Phobius"/>
    </source>
</evidence>
<keyword evidence="5" id="KW-0472">Membrane</keyword>
<keyword evidence="3" id="KW-0813">Transport</keyword>
<dbReference type="SUPFAM" id="SSF53850">
    <property type="entry name" value="Periplasmic binding protein-like II"/>
    <property type="match status" value="1"/>
</dbReference>